<dbReference type="PIR" id="G97167">
    <property type="entry name" value="G97167"/>
</dbReference>
<evidence type="ECO:0000256" key="1">
    <source>
        <dbReference type="ARBA" id="ARBA00004776"/>
    </source>
</evidence>
<dbReference type="EMBL" id="AE001437">
    <property type="protein sequence ID" value="AAK80130.1"/>
    <property type="molecule type" value="Genomic_DNA"/>
</dbReference>
<evidence type="ECO:0000259" key="5">
    <source>
        <dbReference type="Pfam" id="PF00535"/>
    </source>
</evidence>
<comment type="pathway">
    <text evidence="1">Cell wall biogenesis; cell wall polysaccharide biosynthesis.</text>
</comment>
<comment type="similarity">
    <text evidence="2">Belongs to the glycosyltransferase 2 family.</text>
</comment>
<dbReference type="HOGENOM" id="CLU_023845_4_2_9"/>
<evidence type="ECO:0000313" key="6">
    <source>
        <dbReference type="EMBL" id="AAK80130.1"/>
    </source>
</evidence>
<reference evidence="6 7" key="1">
    <citation type="journal article" date="2001" name="J. Bacteriol.">
        <title>Genome sequence and comparative analysis of the solvent-producing bacterium Clostridium acetobutylicum.</title>
        <authorList>
            <person name="Nolling J."/>
            <person name="Breton G."/>
            <person name="Omelchenko M.V."/>
            <person name="Makarova K.S."/>
            <person name="Zeng Q."/>
            <person name="Gibson R."/>
            <person name="Lee H.M."/>
            <person name="Dubois J."/>
            <person name="Qiu D."/>
            <person name="Hitti J."/>
            <person name="Wolf Y.I."/>
            <person name="Tatusov R.L."/>
            <person name="Sabathe F."/>
            <person name="Doucette-Stamm L."/>
            <person name="Soucaille P."/>
            <person name="Daly M.J."/>
            <person name="Bennett G.N."/>
            <person name="Koonin E.V."/>
            <person name="Smith D.R."/>
        </authorList>
    </citation>
    <scope>NUCLEOTIDE SEQUENCE [LARGE SCALE GENOMIC DNA]</scope>
    <source>
        <strain evidence="7">ATCC 824 / DSM 792 / JCM 1419 / LMG 5710 / VKM B-1787</strain>
    </source>
</reference>
<dbReference type="CAZy" id="GT2">
    <property type="family name" value="Glycosyltransferase Family 2"/>
</dbReference>
<dbReference type="PATRIC" id="fig|272562.8.peg.2374"/>
<dbReference type="CDD" id="cd04186">
    <property type="entry name" value="GT_2_like_c"/>
    <property type="match status" value="1"/>
</dbReference>
<keyword evidence="7" id="KW-1185">Reference proteome</keyword>
<organism evidence="6 7">
    <name type="scientific">Clostridium acetobutylicum (strain ATCC 824 / DSM 792 / JCM 1419 / IAM 19013 / LMG 5710 / NBRC 13948 / NRRL B-527 / VKM B-1787 / 2291 / W)</name>
    <dbReference type="NCBI Taxonomy" id="272562"/>
    <lineage>
        <taxon>Bacteria</taxon>
        <taxon>Bacillati</taxon>
        <taxon>Bacillota</taxon>
        <taxon>Clostridia</taxon>
        <taxon>Eubacteriales</taxon>
        <taxon>Clostridiaceae</taxon>
        <taxon>Clostridium</taxon>
    </lineage>
</organism>
<evidence type="ECO:0000256" key="2">
    <source>
        <dbReference type="ARBA" id="ARBA00006739"/>
    </source>
</evidence>
<evidence type="ECO:0000256" key="3">
    <source>
        <dbReference type="ARBA" id="ARBA00022676"/>
    </source>
</evidence>
<evidence type="ECO:0000256" key="4">
    <source>
        <dbReference type="ARBA" id="ARBA00022679"/>
    </source>
</evidence>
<feature type="domain" description="Glycosyltransferase 2-like" evidence="5">
    <location>
        <begin position="5"/>
        <end position="143"/>
    </location>
</feature>
<dbReference type="Pfam" id="PF00535">
    <property type="entry name" value="Glycos_transf_2"/>
    <property type="match status" value="1"/>
</dbReference>
<accession>Q97H41</accession>
<dbReference type="Proteomes" id="UP000000814">
    <property type="component" value="Chromosome"/>
</dbReference>
<dbReference type="STRING" id="272562.CA_C2172"/>
<name>Q97H41_CLOAB</name>
<gene>
    <name evidence="6" type="ordered locus">CA_C2172</name>
</gene>
<dbReference type="AlphaFoldDB" id="Q97H41"/>
<dbReference type="OrthoDB" id="9813495at2"/>
<evidence type="ECO:0000313" key="7">
    <source>
        <dbReference type="Proteomes" id="UP000000814"/>
    </source>
</evidence>
<dbReference type="PANTHER" id="PTHR43179:SF12">
    <property type="entry name" value="GALACTOFURANOSYLTRANSFERASE GLFT2"/>
    <property type="match status" value="1"/>
</dbReference>
<dbReference type="InterPro" id="IPR029044">
    <property type="entry name" value="Nucleotide-diphossugar_trans"/>
</dbReference>
<dbReference type="KEGG" id="cac:CA_C2172"/>
<keyword evidence="3" id="KW-0328">Glycosyltransferase</keyword>
<dbReference type="PANTHER" id="PTHR43179">
    <property type="entry name" value="RHAMNOSYLTRANSFERASE WBBL"/>
    <property type="match status" value="1"/>
</dbReference>
<dbReference type="RefSeq" id="WP_010965471.1">
    <property type="nucleotide sequence ID" value="NC_003030.1"/>
</dbReference>
<sequence length="449" mass="52573">MKELSIVICNYNKKEYVLNCIDSVLNSSYRDLDIYVVDNASEDGSVEAIKDKFKDKVMLISNTENLGGSGGFNTGIREVLKKDYKYVMLLDNDVILDKEAINNSYRYLEKNDDTAVVGSKIYSMDNRDKIQEMGAKIDFENFYINPFYKGYIDFIELPEVVECDYVPACSMMVRIEALRRVGIMDEDNFIYWDDIEWGYRFKKAGYKVVTYGKSKVWHKMGVAQKTNTFGTYYFWRNRIRFFAKYIEENRIKDFCLRIFDEIFQAIYSCNYIGKYSSARTIIAAVEDALNDVRGKASQDKILEIEKVKDRFGELIENKNKIALTGDSNIEVLRNIVNKIKATNSETEINLISGNVKNIKQQFEEYKVLSLKSESLKKYETVIKICNHIFDMRNELSNNLIYVDKFFNVIVSGDDRKYIENYDNTYSLMKNIWYPNLLSKMRVLNRKLNK</sequence>
<dbReference type="InterPro" id="IPR001173">
    <property type="entry name" value="Glyco_trans_2-like"/>
</dbReference>
<dbReference type="Gene3D" id="3.90.550.10">
    <property type="entry name" value="Spore Coat Polysaccharide Biosynthesis Protein SpsA, Chain A"/>
    <property type="match status" value="1"/>
</dbReference>
<keyword evidence="4" id="KW-0808">Transferase</keyword>
<dbReference type="eggNOG" id="COG1216">
    <property type="taxonomic scope" value="Bacteria"/>
</dbReference>
<protein>
    <submittedName>
        <fullName evidence="6">Predicted glycosyltransferase</fullName>
    </submittedName>
</protein>
<dbReference type="SUPFAM" id="SSF53448">
    <property type="entry name" value="Nucleotide-diphospho-sugar transferases"/>
    <property type="match status" value="1"/>
</dbReference>
<dbReference type="GO" id="GO:0016757">
    <property type="term" value="F:glycosyltransferase activity"/>
    <property type="evidence" value="ECO:0007669"/>
    <property type="project" value="UniProtKB-KW"/>
</dbReference>
<dbReference type="GeneID" id="44998652"/>
<proteinExistence type="inferred from homology"/>